<dbReference type="PROSITE" id="PS50181">
    <property type="entry name" value="FBOX"/>
    <property type="match status" value="1"/>
</dbReference>
<dbReference type="SUPFAM" id="SSF48452">
    <property type="entry name" value="TPR-like"/>
    <property type="match status" value="1"/>
</dbReference>
<proteinExistence type="predicted"/>
<reference evidence="2" key="1">
    <citation type="submission" date="2023-03" db="EMBL/GenBank/DDBJ databases">
        <title>Mating type loci evolution in Malassezia.</title>
        <authorList>
            <person name="Coelho M.A."/>
        </authorList>
    </citation>
    <scope>NUCLEOTIDE SEQUENCE</scope>
    <source>
        <strain evidence="2">CBS 12830</strain>
    </source>
</reference>
<dbReference type="InterPro" id="IPR011990">
    <property type="entry name" value="TPR-like_helical_dom_sf"/>
</dbReference>
<dbReference type="InterPro" id="IPR036047">
    <property type="entry name" value="F-box-like_dom_sf"/>
</dbReference>
<feature type="domain" description="F-box" evidence="1">
    <location>
        <begin position="111"/>
        <end position="158"/>
    </location>
</feature>
<dbReference type="InterPro" id="IPR032675">
    <property type="entry name" value="LRR_dom_sf"/>
</dbReference>
<keyword evidence="3" id="KW-1185">Reference proteome</keyword>
<dbReference type="Gene3D" id="3.80.10.10">
    <property type="entry name" value="Ribonuclease Inhibitor"/>
    <property type="match status" value="1"/>
</dbReference>
<sequence>MTRVEAAQLQQLTASLAASTRDTERARIYLKRALVYVHGDDVRHALRDVRDALRLASSHASILVRAARIFMEAQFPDKAHRVLHLAEQRSPSASEKTLITALRAKLARSLPTRVAALPVELLMHILGYLPTSSLYTCMLVCRSWRTWILQHRPLWHTIAVRAPTAPDAIAARAQYETAAKYLQRGVRHVRHLCLRAPLTDHRRVWSLVAPLRLTTLDISCEYAQASAWFAWACTHASLQSVTLRATPSKGMATHPWLGPPMHACRADARFQHVALHQTPPLAADTITLTACSQLQSLVYDAGESLHSLQEVRARCAVTLVTLWHHVQHTLTSLALRGAALWVGPDPLPLRPTTSLRALQRLCAPFACLGTDAELPDKLIEWETTLPTDPALAERAVALAERCAPTLHTCTFHVSHSAGTPLAERLLSTLTMLGTLQVVVDEAVAPPPLIESYDAARHSALTPATLLRLLTPGCWDARVLCPQLHTLRLVHDTTVRGRELIDLVRVRAARPVCL</sequence>
<dbReference type="AlphaFoldDB" id="A0AAF0EAJ9"/>
<dbReference type="InterPro" id="IPR001810">
    <property type="entry name" value="F-box_dom"/>
</dbReference>
<dbReference type="CDD" id="cd09917">
    <property type="entry name" value="F-box_SF"/>
    <property type="match status" value="1"/>
</dbReference>
<evidence type="ECO:0000259" key="1">
    <source>
        <dbReference type="PROSITE" id="PS50181"/>
    </source>
</evidence>
<dbReference type="SUPFAM" id="SSF81383">
    <property type="entry name" value="F-box domain"/>
    <property type="match status" value="1"/>
</dbReference>
<dbReference type="Proteomes" id="UP001214415">
    <property type="component" value="Chromosome 3"/>
</dbReference>
<protein>
    <recommendedName>
        <fullName evidence="1">F-box domain-containing protein</fullName>
    </recommendedName>
</protein>
<evidence type="ECO:0000313" key="3">
    <source>
        <dbReference type="Proteomes" id="UP001214415"/>
    </source>
</evidence>
<dbReference type="Pfam" id="PF12937">
    <property type="entry name" value="F-box-like"/>
    <property type="match status" value="1"/>
</dbReference>
<name>A0AAF0EAJ9_9BASI</name>
<accession>A0AAF0EAJ9</accession>
<dbReference type="Gene3D" id="1.25.40.10">
    <property type="entry name" value="Tetratricopeptide repeat domain"/>
    <property type="match status" value="1"/>
</dbReference>
<dbReference type="SMART" id="SM00256">
    <property type="entry name" value="FBOX"/>
    <property type="match status" value="1"/>
</dbReference>
<gene>
    <name evidence="2" type="ORF">MEQU1_001504</name>
</gene>
<organism evidence="2 3">
    <name type="scientific">Malassezia equina</name>
    <dbReference type="NCBI Taxonomy" id="1381935"/>
    <lineage>
        <taxon>Eukaryota</taxon>
        <taxon>Fungi</taxon>
        <taxon>Dikarya</taxon>
        <taxon>Basidiomycota</taxon>
        <taxon>Ustilaginomycotina</taxon>
        <taxon>Malasseziomycetes</taxon>
        <taxon>Malasseziales</taxon>
        <taxon>Malasseziaceae</taxon>
        <taxon>Malassezia</taxon>
    </lineage>
</organism>
<evidence type="ECO:0000313" key="2">
    <source>
        <dbReference type="EMBL" id="WFD22827.1"/>
    </source>
</evidence>
<dbReference type="EMBL" id="CP119902">
    <property type="protein sequence ID" value="WFD22827.1"/>
    <property type="molecule type" value="Genomic_DNA"/>
</dbReference>